<keyword evidence="3" id="KW-0862">Zinc</keyword>
<keyword evidence="3" id="KW-0560">Oxidoreductase</keyword>
<organism evidence="5 6">
    <name type="scientific">Paenibacillus baimaensis</name>
    <dbReference type="NCBI Taxonomy" id="2982185"/>
    <lineage>
        <taxon>Bacteria</taxon>
        <taxon>Bacillati</taxon>
        <taxon>Bacillota</taxon>
        <taxon>Bacilli</taxon>
        <taxon>Bacillales</taxon>
        <taxon>Paenibacillaceae</taxon>
        <taxon>Paenibacillus</taxon>
    </lineage>
</organism>
<comment type="cofactor">
    <cofactor evidence="3">
        <name>Cu cation</name>
        <dbReference type="ChEBI" id="CHEBI:23378"/>
    </cofactor>
    <text evidence="3">Binds 1 copper ion per subunit.</text>
</comment>
<dbReference type="EMBL" id="JAOQIO010000124">
    <property type="protein sequence ID" value="MCU6797922.1"/>
    <property type="molecule type" value="Genomic_DNA"/>
</dbReference>
<dbReference type="RefSeq" id="WP_262688621.1">
    <property type="nucleotide sequence ID" value="NZ_JAOQIO010000124.1"/>
</dbReference>
<evidence type="ECO:0000256" key="2">
    <source>
        <dbReference type="ARBA" id="ARBA00024900"/>
    </source>
</evidence>
<dbReference type="SUPFAM" id="SSF49329">
    <property type="entry name" value="Cu,Zn superoxide dismutase-like"/>
    <property type="match status" value="1"/>
</dbReference>
<comment type="caution">
    <text evidence="5">The sequence shown here is derived from an EMBL/GenBank/DDBJ whole genome shotgun (WGS) entry which is preliminary data.</text>
</comment>
<dbReference type="InterPro" id="IPR018152">
    <property type="entry name" value="SOD_Cu/Zn_BS"/>
</dbReference>
<dbReference type="InterPro" id="IPR024134">
    <property type="entry name" value="SOD_Cu/Zn_/chaperone"/>
</dbReference>
<feature type="domain" description="Superoxide dismutase copper/zinc binding" evidence="4">
    <location>
        <begin position="72"/>
        <end position="204"/>
    </location>
</feature>
<evidence type="ECO:0000313" key="5">
    <source>
        <dbReference type="EMBL" id="MCU6797922.1"/>
    </source>
</evidence>
<protein>
    <recommendedName>
        <fullName evidence="3">Superoxide dismutase [Cu-Zn]</fullName>
        <ecNumber evidence="3">1.15.1.1</ecNumber>
    </recommendedName>
</protein>
<name>A0ABT2UVU6_9BACL</name>
<dbReference type="InterPro" id="IPR036423">
    <property type="entry name" value="SOD-like_Cu/Zn_dom_sf"/>
</dbReference>
<dbReference type="Gene3D" id="2.60.40.200">
    <property type="entry name" value="Superoxide dismutase, copper/zinc binding domain"/>
    <property type="match status" value="1"/>
</dbReference>
<dbReference type="CDD" id="cd00305">
    <property type="entry name" value="Cu-Zn_Superoxide_Dismutase"/>
    <property type="match status" value="1"/>
</dbReference>
<reference evidence="5 6" key="1">
    <citation type="submission" date="2022-09" db="EMBL/GenBank/DDBJ databases">
        <authorList>
            <person name="Han X.L."/>
            <person name="Wang Q."/>
            <person name="Lu T."/>
        </authorList>
    </citation>
    <scope>NUCLEOTIDE SEQUENCE [LARGE SCALE GENOMIC DNA]</scope>
    <source>
        <strain evidence="5 6">WQ 127069</strain>
    </source>
</reference>
<dbReference type="PANTHER" id="PTHR10003">
    <property type="entry name" value="SUPEROXIDE DISMUTASE CU-ZN -RELATED"/>
    <property type="match status" value="1"/>
</dbReference>
<evidence type="ECO:0000256" key="3">
    <source>
        <dbReference type="RuleBase" id="RU000393"/>
    </source>
</evidence>
<dbReference type="InterPro" id="IPR001424">
    <property type="entry name" value="SOD_Cu_Zn_dom"/>
</dbReference>
<keyword evidence="3" id="KW-0186">Copper</keyword>
<comment type="cofactor">
    <cofactor evidence="3">
        <name>Zn(2+)</name>
        <dbReference type="ChEBI" id="CHEBI:29105"/>
    </cofactor>
    <text evidence="3">Binds 1 zinc ion per subunit.</text>
</comment>
<comment type="catalytic activity">
    <reaction evidence="3">
        <text>2 superoxide + 2 H(+) = H2O2 + O2</text>
        <dbReference type="Rhea" id="RHEA:20696"/>
        <dbReference type="ChEBI" id="CHEBI:15378"/>
        <dbReference type="ChEBI" id="CHEBI:15379"/>
        <dbReference type="ChEBI" id="CHEBI:16240"/>
        <dbReference type="ChEBI" id="CHEBI:18421"/>
        <dbReference type="EC" id="1.15.1.1"/>
    </reaction>
</comment>
<proteinExistence type="inferred from homology"/>
<sequence length="205" mass="21684">MSRNRNRGFALLSCIVLLSGCEWSNQPTLAERTPQHGHQVESAAVSTATEMAKDSGPMIKRIDIINSKGIKTGTAVLSSIPEGVKMQVEVTGIAPGKHGIHIHQYGVCTGPDFKTAGEHLNPEGKKHGFNNPQGPHAGDLLNLEVGADGKGRAELVNKMVTLDKDKANSLLKQGGTSLVIHEAEDDYMTDPSGNSGARIACGVIL</sequence>
<comment type="similarity">
    <text evidence="1 3">Belongs to the Cu-Zn superoxide dismutase family.</text>
</comment>
<evidence type="ECO:0000256" key="1">
    <source>
        <dbReference type="ARBA" id="ARBA00010457"/>
    </source>
</evidence>
<dbReference type="Pfam" id="PF00080">
    <property type="entry name" value="Sod_Cu"/>
    <property type="match status" value="1"/>
</dbReference>
<accession>A0ABT2UVU6</accession>
<keyword evidence="6" id="KW-1185">Reference proteome</keyword>
<dbReference type="PROSITE" id="PS00332">
    <property type="entry name" value="SOD_CU_ZN_2"/>
    <property type="match status" value="1"/>
</dbReference>
<comment type="function">
    <text evidence="2">Destroys radicals which are normally produced within the cells and which are toxic to biological systems. May play a role in favoring mycobacterial survival in phagocytes.</text>
</comment>
<dbReference type="EC" id="1.15.1.1" evidence="3"/>
<dbReference type="Proteomes" id="UP001652445">
    <property type="component" value="Unassembled WGS sequence"/>
</dbReference>
<evidence type="ECO:0000313" key="6">
    <source>
        <dbReference type="Proteomes" id="UP001652445"/>
    </source>
</evidence>
<gene>
    <name evidence="5" type="ORF">OB236_37940</name>
</gene>
<keyword evidence="3" id="KW-0479">Metal-binding</keyword>
<evidence type="ECO:0000259" key="4">
    <source>
        <dbReference type="Pfam" id="PF00080"/>
    </source>
</evidence>
<dbReference type="PROSITE" id="PS51257">
    <property type="entry name" value="PROKAR_LIPOPROTEIN"/>
    <property type="match status" value="1"/>
</dbReference>